<proteinExistence type="predicted"/>
<accession>A0A516KDS3</accession>
<dbReference type="EMBL" id="CP041666">
    <property type="protein sequence ID" value="QDP39549.1"/>
    <property type="molecule type" value="Genomic_DNA"/>
</dbReference>
<reference evidence="1 2" key="1">
    <citation type="submission" date="2019-07" db="EMBL/GenBank/DDBJ databases">
        <authorList>
            <person name="Li J."/>
        </authorList>
    </citation>
    <scope>NUCLEOTIDE SEQUENCE [LARGE SCALE GENOMIC DNA]</scope>
    <source>
        <strain evidence="1 2">TKL69</strain>
    </source>
</reference>
<evidence type="ECO:0000313" key="2">
    <source>
        <dbReference type="Proteomes" id="UP000315215"/>
    </source>
</evidence>
<organism evidence="1 2">
    <name type="scientific">Radiobacillus deserti</name>
    <dbReference type="NCBI Taxonomy" id="2594883"/>
    <lineage>
        <taxon>Bacteria</taxon>
        <taxon>Bacillati</taxon>
        <taxon>Bacillota</taxon>
        <taxon>Bacilli</taxon>
        <taxon>Bacillales</taxon>
        <taxon>Bacillaceae</taxon>
        <taxon>Radiobacillus</taxon>
    </lineage>
</organism>
<protein>
    <submittedName>
        <fullName evidence="1">Uncharacterized protein</fullName>
    </submittedName>
</protein>
<dbReference type="Proteomes" id="UP000315215">
    <property type="component" value="Chromosome"/>
</dbReference>
<name>A0A516KDS3_9BACI</name>
<sequence length="94" mass="10990">MKKAVFILVNSPFLEDSLYVDMYPFMHILLTLHIQIRSGQPIQESVFHTLLPTEVKRHVFRQLARKGILHMGSEYGDIYYYMTPTMTKLSLDKG</sequence>
<gene>
    <name evidence="1" type="ORF">FN924_04765</name>
</gene>
<keyword evidence="2" id="KW-1185">Reference proteome</keyword>
<dbReference type="KEGG" id="aqt:FN924_04765"/>
<dbReference type="AlphaFoldDB" id="A0A516KDS3"/>
<evidence type="ECO:0000313" key="1">
    <source>
        <dbReference type="EMBL" id="QDP39549.1"/>
    </source>
</evidence>